<organism evidence="8 9">
    <name type="scientific">Aurantiacibacter zhengii</name>
    <dbReference type="NCBI Taxonomy" id="2307003"/>
    <lineage>
        <taxon>Bacteria</taxon>
        <taxon>Pseudomonadati</taxon>
        <taxon>Pseudomonadota</taxon>
        <taxon>Alphaproteobacteria</taxon>
        <taxon>Sphingomonadales</taxon>
        <taxon>Erythrobacteraceae</taxon>
        <taxon>Aurantiacibacter</taxon>
    </lineage>
</organism>
<dbReference type="GO" id="GO:0008610">
    <property type="term" value="P:lipid biosynthetic process"/>
    <property type="evidence" value="ECO:0007669"/>
    <property type="project" value="InterPro"/>
</dbReference>
<keyword evidence="4" id="KW-0560">Oxidoreductase</keyword>
<evidence type="ECO:0000313" key="8">
    <source>
        <dbReference type="EMBL" id="RIV85106.1"/>
    </source>
</evidence>
<dbReference type="Proteomes" id="UP000286576">
    <property type="component" value="Unassembled WGS sequence"/>
</dbReference>
<name>A0A418NQV7_9SPHN</name>
<dbReference type="GO" id="GO:0005506">
    <property type="term" value="F:iron ion binding"/>
    <property type="evidence" value="ECO:0007669"/>
    <property type="project" value="InterPro"/>
</dbReference>
<dbReference type="GO" id="GO:0050479">
    <property type="term" value="F:glyceryl-ether monooxygenase activity"/>
    <property type="evidence" value="ECO:0007669"/>
    <property type="project" value="TreeGrafter"/>
</dbReference>
<dbReference type="InterPro" id="IPR051689">
    <property type="entry name" value="Sterol_desaturase/TMEM195"/>
</dbReference>
<dbReference type="RefSeq" id="WP_119587345.1">
    <property type="nucleotide sequence ID" value="NZ_CAWODQ010000025.1"/>
</dbReference>
<evidence type="ECO:0000256" key="4">
    <source>
        <dbReference type="ARBA" id="ARBA00023002"/>
    </source>
</evidence>
<keyword evidence="9" id="KW-1185">Reference proteome</keyword>
<dbReference type="AlphaFoldDB" id="A0A418NQV7"/>
<keyword evidence="5" id="KW-0443">Lipid metabolism</keyword>
<proteinExistence type="predicted"/>
<dbReference type="OrthoDB" id="9770329at2"/>
<dbReference type="InterPro" id="IPR006694">
    <property type="entry name" value="Fatty_acid_hydroxylase"/>
</dbReference>
<evidence type="ECO:0000256" key="5">
    <source>
        <dbReference type="ARBA" id="ARBA00023098"/>
    </source>
</evidence>
<evidence type="ECO:0000256" key="2">
    <source>
        <dbReference type="ARBA" id="ARBA00022692"/>
    </source>
</evidence>
<dbReference type="GO" id="GO:0012505">
    <property type="term" value="C:endomembrane system"/>
    <property type="evidence" value="ECO:0007669"/>
    <property type="project" value="UniProtKB-SubCell"/>
</dbReference>
<comment type="caution">
    <text evidence="8">The sequence shown here is derived from an EMBL/GenBank/DDBJ whole genome shotgun (WGS) entry which is preliminary data.</text>
</comment>
<dbReference type="PANTHER" id="PTHR21624:SF1">
    <property type="entry name" value="ALKYLGLYCEROL MONOOXYGENASE"/>
    <property type="match status" value="1"/>
</dbReference>
<evidence type="ECO:0000313" key="9">
    <source>
        <dbReference type="Proteomes" id="UP000286576"/>
    </source>
</evidence>
<keyword evidence="2" id="KW-0812">Transmembrane</keyword>
<evidence type="ECO:0000256" key="6">
    <source>
        <dbReference type="ARBA" id="ARBA00023136"/>
    </source>
</evidence>
<reference evidence="8 9" key="1">
    <citation type="submission" date="2018-08" db="EMBL/GenBank/DDBJ databases">
        <title>Erythrobacter zhengii sp.nov., a bacterium isolated from deep-sea sediment.</title>
        <authorList>
            <person name="Fang C."/>
            <person name="Wu Y.-H."/>
            <person name="Sun C."/>
            <person name="Wang H."/>
            <person name="Cheng H."/>
            <person name="Meng F.-X."/>
            <person name="Wang C.-S."/>
            <person name="Xu X.-W."/>
        </authorList>
    </citation>
    <scope>NUCLEOTIDE SEQUENCE [LARGE SCALE GENOMIC DNA]</scope>
    <source>
        <strain evidence="8 9">V18</strain>
    </source>
</reference>
<dbReference type="GO" id="GO:0006643">
    <property type="term" value="P:membrane lipid metabolic process"/>
    <property type="evidence" value="ECO:0007669"/>
    <property type="project" value="TreeGrafter"/>
</dbReference>
<evidence type="ECO:0000259" key="7">
    <source>
        <dbReference type="Pfam" id="PF04116"/>
    </source>
</evidence>
<evidence type="ECO:0000256" key="3">
    <source>
        <dbReference type="ARBA" id="ARBA00022989"/>
    </source>
</evidence>
<accession>A0A418NQV7</accession>
<gene>
    <name evidence="8" type="ORF">D2V07_12530</name>
</gene>
<comment type="subcellular location">
    <subcellularLocation>
        <location evidence="1">Endomembrane system</location>
        <topology evidence="1">Multi-pass membrane protein</topology>
    </subcellularLocation>
</comment>
<keyword evidence="6" id="KW-0472">Membrane</keyword>
<dbReference type="GO" id="GO:0016020">
    <property type="term" value="C:membrane"/>
    <property type="evidence" value="ECO:0007669"/>
    <property type="project" value="GOC"/>
</dbReference>
<dbReference type="PANTHER" id="PTHR21624">
    <property type="entry name" value="STEROL DESATURASE-RELATED PROTEIN"/>
    <property type="match status" value="1"/>
</dbReference>
<keyword evidence="3" id="KW-1133">Transmembrane helix</keyword>
<evidence type="ECO:0000256" key="1">
    <source>
        <dbReference type="ARBA" id="ARBA00004127"/>
    </source>
</evidence>
<feature type="domain" description="Fatty acid hydroxylase" evidence="7">
    <location>
        <begin position="88"/>
        <end position="224"/>
    </location>
</feature>
<dbReference type="Pfam" id="PF04116">
    <property type="entry name" value="FA_hydroxylase"/>
    <property type="match status" value="1"/>
</dbReference>
<sequence length="269" mass="29986">MASRLARLAGLTVAGAAVGTLLLAERARPLRQRTRAQVPRIIRNAAMGAACQAVIMASEAPITQAIAQENKRRGRGLQHLIGGWPGRVAAFLLMDYTYYLWHVATHKVPFLWRFHRVHHVDPDLDTSTAVRFHAADMLVSTPMRILQVRLSGADPQTHNIWRGFFFGSVLFHHSNLRLPKGVDEALSTLLTTPRMHGIHHSQKLDEMDSNWSSGISIWDRLHGTFRDDVPQHNIRIGVDDPAAQRDIALLPALEAPFTGLTHRTDPATP</sequence>
<protein>
    <submittedName>
        <fullName evidence="8">Sterol desaturase family protein</fullName>
    </submittedName>
</protein>
<dbReference type="EMBL" id="QXFL01000005">
    <property type="protein sequence ID" value="RIV85106.1"/>
    <property type="molecule type" value="Genomic_DNA"/>
</dbReference>